<dbReference type="InterPro" id="IPR036910">
    <property type="entry name" value="HMG_box_dom_sf"/>
</dbReference>
<dbReference type="SMART" id="SM00398">
    <property type="entry name" value="HMG"/>
    <property type="match status" value="1"/>
</dbReference>
<dbReference type="InterPro" id="IPR009071">
    <property type="entry name" value="HMG_box_dom"/>
</dbReference>
<comment type="caution">
    <text evidence="4">The sequence shown here is derived from an EMBL/GenBank/DDBJ whole genome shotgun (WGS) entry which is preliminary data.</text>
</comment>
<dbReference type="Gene3D" id="1.10.30.10">
    <property type="entry name" value="High mobility group box domain"/>
    <property type="match status" value="1"/>
</dbReference>
<accession>A0AAW0C350</accession>
<keyword evidence="1" id="KW-0539">Nucleus</keyword>
<name>A0AAW0C350_9AGAR</name>
<keyword evidence="5" id="KW-1185">Reference proteome</keyword>
<dbReference type="EMBL" id="JAWWNJ010000023">
    <property type="protein sequence ID" value="KAK7033377.1"/>
    <property type="molecule type" value="Genomic_DNA"/>
</dbReference>
<dbReference type="PROSITE" id="PS50118">
    <property type="entry name" value="HMG_BOX_2"/>
    <property type="match status" value="1"/>
</dbReference>
<keyword evidence="1" id="KW-0238">DNA-binding</keyword>
<proteinExistence type="predicted"/>
<evidence type="ECO:0000313" key="5">
    <source>
        <dbReference type="Proteomes" id="UP001362999"/>
    </source>
</evidence>
<dbReference type="GO" id="GO:0003677">
    <property type="term" value="F:DNA binding"/>
    <property type="evidence" value="ECO:0007669"/>
    <property type="project" value="UniProtKB-UniRule"/>
</dbReference>
<dbReference type="Pfam" id="PF00505">
    <property type="entry name" value="HMG_box"/>
    <property type="match status" value="1"/>
</dbReference>
<feature type="compositionally biased region" description="Basic residues" evidence="2">
    <location>
        <begin position="89"/>
        <end position="102"/>
    </location>
</feature>
<evidence type="ECO:0000256" key="1">
    <source>
        <dbReference type="PROSITE-ProRule" id="PRU00267"/>
    </source>
</evidence>
<feature type="DNA-binding region" description="HMG box" evidence="1">
    <location>
        <begin position="15"/>
        <end position="84"/>
    </location>
</feature>
<evidence type="ECO:0000313" key="4">
    <source>
        <dbReference type="EMBL" id="KAK7033377.1"/>
    </source>
</evidence>
<dbReference type="Proteomes" id="UP001362999">
    <property type="component" value="Unassembled WGS sequence"/>
</dbReference>
<organism evidence="4 5">
    <name type="scientific">Favolaschia claudopus</name>
    <dbReference type="NCBI Taxonomy" id="2862362"/>
    <lineage>
        <taxon>Eukaryota</taxon>
        <taxon>Fungi</taxon>
        <taxon>Dikarya</taxon>
        <taxon>Basidiomycota</taxon>
        <taxon>Agaricomycotina</taxon>
        <taxon>Agaricomycetes</taxon>
        <taxon>Agaricomycetidae</taxon>
        <taxon>Agaricales</taxon>
        <taxon>Marasmiineae</taxon>
        <taxon>Mycenaceae</taxon>
        <taxon>Favolaschia</taxon>
    </lineage>
</organism>
<dbReference type="AlphaFoldDB" id="A0AAW0C350"/>
<dbReference type="SUPFAM" id="SSF47095">
    <property type="entry name" value="HMG-box"/>
    <property type="match status" value="1"/>
</dbReference>
<feature type="region of interest" description="Disordered" evidence="2">
    <location>
        <begin position="84"/>
        <end position="104"/>
    </location>
</feature>
<evidence type="ECO:0000259" key="3">
    <source>
        <dbReference type="PROSITE" id="PS50118"/>
    </source>
</evidence>
<gene>
    <name evidence="4" type="ORF">R3P38DRAFT_2922347</name>
</gene>
<dbReference type="CDD" id="cd01389">
    <property type="entry name" value="HMG-box_ROX1-like"/>
    <property type="match status" value="1"/>
</dbReference>
<reference evidence="4 5" key="1">
    <citation type="journal article" date="2024" name="J Genomics">
        <title>Draft genome sequencing and assembly of Favolaschia claudopus CIRM-BRFM 2984 isolated from oak limbs.</title>
        <authorList>
            <person name="Navarro D."/>
            <person name="Drula E."/>
            <person name="Chaduli D."/>
            <person name="Cazenave R."/>
            <person name="Ahrendt S."/>
            <person name="Wang J."/>
            <person name="Lipzen A."/>
            <person name="Daum C."/>
            <person name="Barry K."/>
            <person name="Grigoriev I.V."/>
            <person name="Favel A."/>
            <person name="Rosso M.N."/>
            <person name="Martin F."/>
        </authorList>
    </citation>
    <scope>NUCLEOTIDE SEQUENCE [LARGE SCALE GENOMIC DNA]</scope>
    <source>
        <strain evidence="4 5">CIRM-BRFM 2984</strain>
    </source>
</reference>
<evidence type="ECO:0000256" key="2">
    <source>
        <dbReference type="SAM" id="MobiDB-lite"/>
    </source>
</evidence>
<dbReference type="GO" id="GO:0005634">
    <property type="term" value="C:nucleus"/>
    <property type="evidence" value="ECO:0007669"/>
    <property type="project" value="UniProtKB-UniRule"/>
</dbReference>
<protein>
    <recommendedName>
        <fullName evidence="3">HMG box domain-containing protein</fullName>
    </recommendedName>
</protein>
<sequence>MKGIPCRIAAHPPQIKKPRNSFLCFRSEYNKGYNRRSPDIVNQVNVSCDAAKVWASMGELERQPYINMAQAERAELAEVHPEYRFSSTSKKKPKKSNRKIVHKAVYPDSDVSPVEETAGLLESEEVDPCSTTLRPAYWSPPEMARANHSTFIPVIRSRLFLNEIAGSRRLDYTADLARPGSST</sequence>
<feature type="domain" description="HMG box" evidence="3">
    <location>
        <begin position="15"/>
        <end position="84"/>
    </location>
</feature>